<dbReference type="Pfam" id="PF00227">
    <property type="entry name" value="Proteasome"/>
    <property type="match status" value="1"/>
</dbReference>
<dbReference type="GO" id="GO:0005839">
    <property type="term" value="C:proteasome core complex"/>
    <property type="evidence" value="ECO:0007669"/>
    <property type="project" value="InterPro"/>
</dbReference>
<dbReference type="GO" id="GO:0051603">
    <property type="term" value="P:proteolysis involved in protein catabolic process"/>
    <property type="evidence" value="ECO:0007669"/>
    <property type="project" value="InterPro"/>
</dbReference>
<keyword evidence="5" id="KW-0645">Protease</keyword>
<dbReference type="Proteomes" id="UP000243006">
    <property type="component" value="Unassembled WGS sequence"/>
</dbReference>
<evidence type="ECO:0000256" key="11">
    <source>
        <dbReference type="ARBA" id="ARBA00023242"/>
    </source>
</evidence>
<dbReference type="InterPro" id="IPR000243">
    <property type="entry name" value="Pept_T1A_subB"/>
</dbReference>
<dbReference type="InterPro" id="IPR001680">
    <property type="entry name" value="WD40_rpt"/>
</dbReference>
<comment type="subcellular location">
    <subcellularLocation>
        <location evidence="1">Nucleus</location>
    </subcellularLocation>
</comment>
<keyword evidence="4 13" id="KW-0853">WD repeat</keyword>
<dbReference type="Pfam" id="PF00400">
    <property type="entry name" value="WD40"/>
    <property type="match status" value="3"/>
</dbReference>
<comment type="caution">
    <text evidence="15">The sequence shown here is derived from an EMBL/GenBank/DDBJ whole genome shotgun (WGS) entry which is preliminary data.</text>
</comment>
<evidence type="ECO:0000259" key="14">
    <source>
        <dbReference type="Pfam" id="PF12265"/>
    </source>
</evidence>
<dbReference type="Gene3D" id="2.130.10.10">
    <property type="entry name" value="YVTN repeat-like/Quinoprotein amine dehydrogenase"/>
    <property type="match status" value="1"/>
</dbReference>
<evidence type="ECO:0000256" key="3">
    <source>
        <dbReference type="ARBA" id="ARBA00022490"/>
    </source>
</evidence>
<keyword evidence="10" id="KW-0647">Proteasome</keyword>
<dbReference type="Gene3D" id="3.60.20.10">
    <property type="entry name" value="Glutamine Phosphoribosylpyrophosphate, subunit 1, domain 1"/>
    <property type="match status" value="1"/>
</dbReference>
<name>A0A1Y3ESV7_9BILA</name>
<feature type="domain" description="Histone-binding protein RBBP4-like N-terminal" evidence="14">
    <location>
        <begin position="28"/>
        <end position="93"/>
    </location>
</feature>
<dbReference type="PROSITE" id="PS00854">
    <property type="entry name" value="PROTEASOME_BETA_1"/>
    <property type="match status" value="1"/>
</dbReference>
<evidence type="ECO:0000256" key="10">
    <source>
        <dbReference type="ARBA" id="ARBA00022942"/>
    </source>
</evidence>
<feature type="repeat" description="WD" evidence="13">
    <location>
        <begin position="227"/>
        <end position="269"/>
    </location>
</feature>
<keyword evidence="3" id="KW-0963">Cytoplasm</keyword>
<dbReference type="InterPro" id="IPR036322">
    <property type="entry name" value="WD40_repeat_dom_sf"/>
</dbReference>
<feature type="repeat" description="WD" evidence="13">
    <location>
        <begin position="317"/>
        <end position="351"/>
    </location>
</feature>
<evidence type="ECO:0000256" key="13">
    <source>
        <dbReference type="PROSITE-ProRule" id="PRU00221"/>
    </source>
</evidence>
<evidence type="ECO:0000256" key="9">
    <source>
        <dbReference type="ARBA" id="ARBA00022853"/>
    </source>
</evidence>
<dbReference type="GO" id="GO:0004298">
    <property type="term" value="F:threonine-type endopeptidase activity"/>
    <property type="evidence" value="ECO:0007669"/>
    <property type="project" value="UniProtKB-KW"/>
</dbReference>
<dbReference type="GO" id="GO:0005634">
    <property type="term" value="C:nucleus"/>
    <property type="evidence" value="ECO:0007669"/>
    <property type="project" value="UniProtKB-SubCell"/>
</dbReference>
<dbReference type="EMBL" id="LVZM01003360">
    <property type="protein sequence ID" value="OUC47975.1"/>
    <property type="molecule type" value="Genomic_DNA"/>
</dbReference>
<dbReference type="InterPro" id="IPR029055">
    <property type="entry name" value="Ntn_hydrolases_N"/>
</dbReference>
<dbReference type="InterPro" id="IPR020472">
    <property type="entry name" value="WD40_PAC1"/>
</dbReference>
<dbReference type="InterPro" id="IPR015943">
    <property type="entry name" value="WD40/YVTN_repeat-like_dom_sf"/>
</dbReference>
<comment type="similarity">
    <text evidence="2">Belongs to the WD repeat RBAP46/RBAP48/MSI1 family.</text>
</comment>
<keyword evidence="7" id="KW-0677">Repeat</keyword>
<keyword evidence="9" id="KW-0156">Chromatin regulator</keyword>
<protein>
    <submittedName>
        <fullName evidence="15">Putative peptidase, T1 family</fullName>
    </submittedName>
</protein>
<dbReference type="InterPro" id="IPR001353">
    <property type="entry name" value="Proteasome_sua/b"/>
</dbReference>
<evidence type="ECO:0000256" key="6">
    <source>
        <dbReference type="ARBA" id="ARBA00022698"/>
    </source>
</evidence>
<evidence type="ECO:0000256" key="7">
    <source>
        <dbReference type="ARBA" id="ARBA00022737"/>
    </source>
</evidence>
<feature type="active site" description="Nucleophile" evidence="12">
    <location>
        <position position="388"/>
    </location>
</feature>
<dbReference type="PANTHER" id="PTHR22850">
    <property type="entry name" value="WD40 REPEAT FAMILY"/>
    <property type="match status" value="1"/>
</dbReference>
<dbReference type="PRINTS" id="PR00320">
    <property type="entry name" value="GPROTEINBRPT"/>
</dbReference>
<evidence type="ECO:0000256" key="2">
    <source>
        <dbReference type="ARBA" id="ARBA00009341"/>
    </source>
</evidence>
<gene>
    <name evidence="15" type="ORF">D917_06522</name>
</gene>
<dbReference type="PROSITE" id="PS50294">
    <property type="entry name" value="WD_REPEATS_REGION"/>
    <property type="match status" value="3"/>
</dbReference>
<sequence>MLDKCNLNGLHMSDRGNSYIEVYTPNEAWRANVPFLYDLLIVRQLSHPCMTAQWTPATTPVEDSNVFMNHKLLLGTNNETDNFLMLANVQIPSAAALRSLPPDNDELVGSLFDNDPTRFKIQKRIPHPGEVNCIKHMPHFPQYVATKSMDGDIYLFDCNKYSENSETNSEVLPEARLCGHSGEGYGLSWNPGNAGYLLSSAEDRMIFLWDVKSVVTPNSVLEPIETFTGHEKGVQDVQWHFFNENVFGSVGDDEKLMLWDTRLSGTISAMLPIHAHEAEINCLAFSPLREHMLATGSADKTIALWDLRNMTGKFHVLAAHTDEVLKVQWAPFNEAILATSASDSRVNIWNLADLGVEQSADDNLFGPSDNDALLKMGFKPPQCRSTGTTIAGIVYDDGIVIGADSRATSGNIIGDKYCMKLHELAKNIYMCGSGTAADLDQLAHLLSANMELLKLTTERKPRGVAAVRIARQHLFKHMGYIGAYVIIAGTDFTGPFLYSVHAHGSSIKDNYLADETNFKLNMTLDEALDLLKRALIAGMAADVNSGNTYTFAILKKNSVEIHTRNVPDFCEPIPKMLAYRYPPKTTKVLKQIKYDVVSSTKMME</sequence>
<evidence type="ECO:0000256" key="8">
    <source>
        <dbReference type="ARBA" id="ARBA00022801"/>
    </source>
</evidence>
<dbReference type="InterPro" id="IPR022052">
    <property type="entry name" value="Histone-bd_RBBP4-like_N"/>
</dbReference>
<dbReference type="InterPro" id="IPR019775">
    <property type="entry name" value="WD40_repeat_CS"/>
</dbReference>
<evidence type="ECO:0000313" key="15">
    <source>
        <dbReference type="EMBL" id="OUC47975.1"/>
    </source>
</evidence>
<keyword evidence="8" id="KW-0378">Hydrolase</keyword>
<organism evidence="15 16">
    <name type="scientific">Trichinella nativa</name>
    <dbReference type="NCBI Taxonomy" id="6335"/>
    <lineage>
        <taxon>Eukaryota</taxon>
        <taxon>Metazoa</taxon>
        <taxon>Ecdysozoa</taxon>
        <taxon>Nematoda</taxon>
        <taxon>Enoplea</taxon>
        <taxon>Dorylaimia</taxon>
        <taxon>Trichinellida</taxon>
        <taxon>Trichinellidae</taxon>
        <taxon>Trichinella</taxon>
    </lineage>
</organism>
<proteinExistence type="inferred from homology"/>
<reference evidence="15 16" key="1">
    <citation type="submission" date="2015-04" db="EMBL/GenBank/DDBJ databases">
        <title>Draft genome of the roundworm Trichinella nativa.</title>
        <authorList>
            <person name="Mitreva M."/>
        </authorList>
    </citation>
    <scope>NUCLEOTIDE SEQUENCE [LARGE SCALE GENOMIC DNA]</scope>
    <source>
        <strain evidence="15 16">ISS45</strain>
    </source>
</reference>
<dbReference type="InterPro" id="IPR016050">
    <property type="entry name" value="Proteasome_bsu_CS"/>
</dbReference>
<dbReference type="SUPFAM" id="SSF50978">
    <property type="entry name" value="WD40 repeat-like"/>
    <property type="match status" value="1"/>
</dbReference>
<dbReference type="SMART" id="SM00320">
    <property type="entry name" value="WD40"/>
    <property type="match status" value="5"/>
</dbReference>
<evidence type="ECO:0000256" key="12">
    <source>
        <dbReference type="PIRSR" id="PIRSR600243-1"/>
    </source>
</evidence>
<evidence type="ECO:0000313" key="16">
    <source>
        <dbReference type="Proteomes" id="UP000243006"/>
    </source>
</evidence>
<dbReference type="GO" id="GO:0006325">
    <property type="term" value="P:chromatin organization"/>
    <property type="evidence" value="ECO:0007669"/>
    <property type="project" value="UniProtKB-KW"/>
</dbReference>
<dbReference type="Pfam" id="PF12265">
    <property type="entry name" value="CAF1C_H4-bd"/>
    <property type="match status" value="1"/>
</dbReference>
<dbReference type="AlphaFoldDB" id="A0A1Y3ESV7"/>
<keyword evidence="6" id="KW-0888">Threonine protease</keyword>
<feature type="repeat" description="WD" evidence="13">
    <location>
        <begin position="273"/>
        <end position="309"/>
    </location>
</feature>
<accession>A0A1Y3ESV7</accession>
<dbReference type="PROSITE" id="PS00678">
    <property type="entry name" value="WD_REPEATS_1"/>
    <property type="match status" value="3"/>
</dbReference>
<feature type="repeat" description="WD" evidence="13">
    <location>
        <begin position="177"/>
        <end position="213"/>
    </location>
</feature>
<evidence type="ECO:0000256" key="5">
    <source>
        <dbReference type="ARBA" id="ARBA00022670"/>
    </source>
</evidence>
<dbReference type="SUPFAM" id="SSF56235">
    <property type="entry name" value="N-terminal nucleophile aminohydrolases (Ntn hydrolases)"/>
    <property type="match status" value="1"/>
</dbReference>
<evidence type="ECO:0000256" key="1">
    <source>
        <dbReference type="ARBA" id="ARBA00004123"/>
    </source>
</evidence>
<dbReference type="InterPro" id="IPR050459">
    <property type="entry name" value="WD_repeat_RBAP46/RBAP48/MSI1"/>
</dbReference>
<keyword evidence="11" id="KW-0539">Nucleus</keyword>
<dbReference type="PRINTS" id="PR00141">
    <property type="entry name" value="PROTEASOME"/>
</dbReference>
<dbReference type="PROSITE" id="PS50082">
    <property type="entry name" value="WD_REPEATS_2"/>
    <property type="match status" value="4"/>
</dbReference>
<evidence type="ECO:0000256" key="4">
    <source>
        <dbReference type="ARBA" id="ARBA00022574"/>
    </source>
</evidence>